<protein>
    <recommendedName>
        <fullName evidence="3">SusD/RagB family nutrient-binding outer membrane lipoprotein</fullName>
    </recommendedName>
</protein>
<name>S2DIB9_INDAL</name>
<dbReference type="Pfam" id="PF12771">
    <property type="entry name" value="SusD-like_2"/>
    <property type="match status" value="1"/>
</dbReference>
<comment type="caution">
    <text evidence="1">The sequence shown here is derived from an EMBL/GenBank/DDBJ whole genome shotgun (WGS) entry which is preliminary data.</text>
</comment>
<reference evidence="1 2" key="1">
    <citation type="journal article" date="2013" name="Genome Announc.">
        <title>Draft Genome Sequence of Indibacter alkaliphilus Strain LW1T, Isolated from Lonar Lake, a Haloalkaline Lake in the Buldana District of Maharashtra, India.</title>
        <authorList>
            <person name="Singh A."/>
            <person name="Kumar Jangir P."/>
            <person name="Sharma R."/>
            <person name="Singh A."/>
            <person name="Kumar Pinnaka A."/>
            <person name="Shivaji S."/>
        </authorList>
    </citation>
    <scope>NUCLEOTIDE SEQUENCE [LARGE SCALE GENOMIC DNA]</scope>
    <source>
        <strain evidence="2">CCUG 57479 / KCTC 22604 / LW1</strain>
    </source>
</reference>
<evidence type="ECO:0000313" key="2">
    <source>
        <dbReference type="Proteomes" id="UP000006073"/>
    </source>
</evidence>
<dbReference type="STRING" id="1189612.A33Q_1428"/>
<dbReference type="Gene3D" id="1.25.40.390">
    <property type="match status" value="1"/>
</dbReference>
<dbReference type="EMBL" id="ALWO02000023">
    <property type="protein sequence ID" value="EOZ98774.1"/>
    <property type="molecule type" value="Genomic_DNA"/>
</dbReference>
<keyword evidence="2" id="KW-1185">Reference proteome</keyword>
<proteinExistence type="predicted"/>
<dbReference type="Proteomes" id="UP000006073">
    <property type="component" value="Unassembled WGS sequence"/>
</dbReference>
<dbReference type="eggNOG" id="COG0521">
    <property type="taxonomic scope" value="Bacteria"/>
</dbReference>
<dbReference type="AlphaFoldDB" id="S2DIB9"/>
<sequence length="497" mass="55016">MVLPLMLHSNPKRRKDMKNKIFIYIMMIVVLVSCESFDEINTNPNQATDASIQVIFPAVTASFVYGLNGESAQFTSILMQYLTGVLGDQQQVNNYAFIADMSDATWNRFYANCLLNIKNIKAKSQELGATHYLGAAKIMEAAVLGYSVDLWNDIPYTEALQLDEISQPSFDSAEEIYARVQQLLDEGIADLNSESTTSPSTNDLIYRANNETLWRQNSLPKWIMLANALKARYHNHLSKVDPAGSAAATLAAIDAGTFTSNADEPIVLFGSEFAGPWFPYFQTTFGENNVGISQRFIDLLRDRLDEGMDDPRLPFFVSETTAGLYVGTPNGSSSRPQGSVVPGPYLNTREAPTPVLNFSELKFIEAEAALRAGQQDRAADAFNVAVAASLQRITGSSNEAYVERYGSETGASITLERIMEEKHIDLFLQAEAWTDWRRSTPIGAANTVSGIPMLEPSPSNSTQGAFPRRFIYPNREVVNNSANVPSVTNQDRVFWDR</sequence>
<dbReference type="SUPFAM" id="SSF48452">
    <property type="entry name" value="TPR-like"/>
    <property type="match status" value="1"/>
</dbReference>
<evidence type="ECO:0008006" key="3">
    <source>
        <dbReference type="Google" id="ProtNLM"/>
    </source>
</evidence>
<gene>
    <name evidence="1" type="ORF">A33Q_1428</name>
</gene>
<dbReference type="InterPro" id="IPR041662">
    <property type="entry name" value="SusD-like_2"/>
</dbReference>
<accession>S2DIB9</accession>
<dbReference type="InterPro" id="IPR011990">
    <property type="entry name" value="TPR-like_helical_dom_sf"/>
</dbReference>
<organism evidence="1 2">
    <name type="scientific">Indibacter alkaliphilus (strain CCUG 57479 / KCTC 22604 / LW1)</name>
    <dbReference type="NCBI Taxonomy" id="1189612"/>
    <lineage>
        <taxon>Bacteria</taxon>
        <taxon>Pseudomonadati</taxon>
        <taxon>Bacteroidota</taxon>
        <taxon>Cytophagia</taxon>
        <taxon>Cytophagales</taxon>
        <taxon>Cyclobacteriaceae</taxon>
    </lineage>
</organism>
<evidence type="ECO:0000313" key="1">
    <source>
        <dbReference type="EMBL" id="EOZ98774.1"/>
    </source>
</evidence>